<sequence length="51" mass="5842">MFKRLNEKCDEKIIGTGGNLWCVVCDSTDHDVCSSCDNFVDSRHGCRFHFD</sequence>
<dbReference type="STRING" id="29364.SAMN04487772_11513"/>
<evidence type="ECO:0000313" key="2">
    <source>
        <dbReference type="Proteomes" id="UP000199800"/>
    </source>
</evidence>
<gene>
    <name evidence="1" type="ORF">SAMN04487772_11513</name>
</gene>
<proteinExistence type="predicted"/>
<name>A0A1I0DKL3_9FIRM</name>
<keyword evidence="2" id="KW-1185">Reference proteome</keyword>
<accession>A0A1I0DKL3</accession>
<evidence type="ECO:0000313" key="1">
    <source>
        <dbReference type="EMBL" id="SET32361.1"/>
    </source>
</evidence>
<organism evidence="1 2">
    <name type="scientific">[Clostridium] polysaccharolyticum</name>
    <dbReference type="NCBI Taxonomy" id="29364"/>
    <lineage>
        <taxon>Bacteria</taxon>
        <taxon>Bacillati</taxon>
        <taxon>Bacillota</taxon>
        <taxon>Clostridia</taxon>
        <taxon>Lachnospirales</taxon>
        <taxon>Lachnospiraceae</taxon>
    </lineage>
</organism>
<dbReference type="Proteomes" id="UP000199800">
    <property type="component" value="Unassembled WGS sequence"/>
</dbReference>
<dbReference type="RefSeq" id="WP_177180741.1">
    <property type="nucleotide sequence ID" value="NZ_FOHN01000015.1"/>
</dbReference>
<protein>
    <submittedName>
        <fullName evidence="1">Uncharacterized protein</fullName>
    </submittedName>
</protein>
<dbReference type="EMBL" id="FOHN01000015">
    <property type="protein sequence ID" value="SET32361.1"/>
    <property type="molecule type" value="Genomic_DNA"/>
</dbReference>
<reference evidence="1 2" key="1">
    <citation type="submission" date="2016-10" db="EMBL/GenBank/DDBJ databases">
        <authorList>
            <person name="de Groot N.N."/>
        </authorList>
    </citation>
    <scope>NUCLEOTIDE SEQUENCE [LARGE SCALE GENOMIC DNA]</scope>
    <source>
        <strain evidence="1 2">DSM 1801</strain>
    </source>
</reference>
<dbReference type="AlphaFoldDB" id="A0A1I0DKL3"/>